<keyword evidence="2" id="KW-0812">Transmembrane</keyword>
<accession>A0A4D4LKP2</accession>
<evidence type="ECO:0000256" key="1">
    <source>
        <dbReference type="SAM" id="MobiDB-lite"/>
    </source>
</evidence>
<gene>
    <name evidence="3" type="ORF">SVIO_104690</name>
</gene>
<proteinExistence type="predicted"/>
<evidence type="ECO:0000256" key="2">
    <source>
        <dbReference type="SAM" id="Phobius"/>
    </source>
</evidence>
<protein>
    <submittedName>
        <fullName evidence="3">Uncharacterized protein</fullName>
    </submittedName>
</protein>
<evidence type="ECO:0000313" key="3">
    <source>
        <dbReference type="EMBL" id="GDY59846.1"/>
    </source>
</evidence>
<keyword evidence="2" id="KW-0472">Membrane</keyword>
<feature type="region of interest" description="Disordered" evidence="1">
    <location>
        <begin position="1"/>
        <end position="26"/>
    </location>
</feature>
<dbReference type="AlphaFoldDB" id="A0A4D4LKP2"/>
<reference evidence="3 4" key="1">
    <citation type="journal article" date="2020" name="Int. J. Syst. Evol. Microbiol.">
        <title>Reclassification of Streptomyces castelarensis and Streptomyces sporoclivatus as later heterotypic synonyms of Streptomyces antimycoticus.</title>
        <authorList>
            <person name="Komaki H."/>
            <person name="Tamura T."/>
        </authorList>
    </citation>
    <scope>NUCLEOTIDE SEQUENCE [LARGE SCALE GENOMIC DNA]</scope>
    <source>
        <strain evidence="3 4">NBRC 13459</strain>
    </source>
</reference>
<dbReference type="EMBL" id="BJHW01000002">
    <property type="protein sequence ID" value="GDY59846.1"/>
    <property type="molecule type" value="Genomic_DNA"/>
</dbReference>
<keyword evidence="4" id="KW-1185">Reference proteome</keyword>
<name>A0A4D4LKP2_STRVO</name>
<comment type="caution">
    <text evidence="3">The sequence shown here is derived from an EMBL/GenBank/DDBJ whole genome shotgun (WGS) entry which is preliminary data.</text>
</comment>
<feature type="transmembrane region" description="Helical" evidence="2">
    <location>
        <begin position="54"/>
        <end position="76"/>
    </location>
</feature>
<dbReference type="Proteomes" id="UP000301309">
    <property type="component" value="Unassembled WGS sequence"/>
</dbReference>
<organism evidence="3 4">
    <name type="scientific">Streptomyces violaceusniger</name>
    <dbReference type="NCBI Taxonomy" id="68280"/>
    <lineage>
        <taxon>Bacteria</taxon>
        <taxon>Bacillati</taxon>
        <taxon>Actinomycetota</taxon>
        <taxon>Actinomycetes</taxon>
        <taxon>Kitasatosporales</taxon>
        <taxon>Streptomycetaceae</taxon>
        <taxon>Streptomyces</taxon>
        <taxon>Streptomyces violaceusniger group</taxon>
    </lineage>
</organism>
<sequence length="84" mass="8365">MIRPAPVSQPAAPTTEGVSFHHSARTAAAPPQIITCVSTGTGLGGRGADRDGRVMAGAGGVVLVMGVLSVTCPVSVAREALRTL</sequence>
<evidence type="ECO:0000313" key="4">
    <source>
        <dbReference type="Proteomes" id="UP000301309"/>
    </source>
</evidence>
<keyword evidence="2" id="KW-1133">Transmembrane helix</keyword>